<feature type="transmembrane region" description="Helical" evidence="2">
    <location>
        <begin position="114"/>
        <end position="131"/>
    </location>
</feature>
<name>A0AAD4ERW2_9PEZI</name>
<evidence type="ECO:0000256" key="2">
    <source>
        <dbReference type="SAM" id="Phobius"/>
    </source>
</evidence>
<feature type="transmembrane region" description="Helical" evidence="2">
    <location>
        <begin position="220"/>
        <end position="241"/>
    </location>
</feature>
<evidence type="ECO:0000313" key="4">
    <source>
        <dbReference type="Proteomes" id="UP001197093"/>
    </source>
</evidence>
<proteinExistence type="predicted"/>
<protein>
    <submittedName>
        <fullName evidence="3">Uncharacterized protein</fullName>
    </submittedName>
</protein>
<feature type="transmembrane region" description="Helical" evidence="2">
    <location>
        <begin position="197"/>
        <end position="214"/>
    </location>
</feature>
<gene>
    <name evidence="3" type="ORF">NEMBOFW57_008778</name>
</gene>
<keyword evidence="2" id="KW-0472">Membrane</keyword>
<dbReference type="AlphaFoldDB" id="A0AAD4ERW2"/>
<reference evidence="3" key="1">
    <citation type="submission" date="2023-02" db="EMBL/GenBank/DDBJ databases">
        <authorList>
            <person name="Palmer J.M."/>
        </authorList>
    </citation>
    <scope>NUCLEOTIDE SEQUENCE</scope>
    <source>
        <strain evidence="3">FW57</strain>
    </source>
</reference>
<dbReference type="Proteomes" id="UP001197093">
    <property type="component" value="Unassembled WGS sequence"/>
</dbReference>
<dbReference type="EMBL" id="JAHCVI010000004">
    <property type="protein sequence ID" value="KAG7286467.1"/>
    <property type="molecule type" value="Genomic_DNA"/>
</dbReference>
<feature type="region of interest" description="Disordered" evidence="1">
    <location>
        <begin position="1"/>
        <end position="24"/>
    </location>
</feature>
<sequence>MQLFNAARPAQLPQTRAAASEISGPSLEDVDRRETVGYFVNALHELDKMPRRGFRVLKVRYNHQNRLSRDVEVVRNFKMATMSPSRLVRGVLLLGFCLGLGLIIAAALWKDAPALVSIALMGLASSLIGYASSWKTVHAYNETGPASVNSAAPVTVVIKTREDGLTVVRCDDVIYDELYLGTLDCCFYRTQGGRCGALMATGSVALMISVAMLGNSTWKSQLSVVVCYVFLNALHWTVSLLPRRAFWDLSRYHVDDITPADATNAHQSAPTGANSLEGLTTTSRTLWYAIREVGSTAWVEEGCYVPPTEDWKRCWLRHNRL</sequence>
<keyword evidence="2" id="KW-1133">Transmembrane helix</keyword>
<organism evidence="3 4">
    <name type="scientific">Staphylotrichum longicolle</name>
    <dbReference type="NCBI Taxonomy" id="669026"/>
    <lineage>
        <taxon>Eukaryota</taxon>
        <taxon>Fungi</taxon>
        <taxon>Dikarya</taxon>
        <taxon>Ascomycota</taxon>
        <taxon>Pezizomycotina</taxon>
        <taxon>Sordariomycetes</taxon>
        <taxon>Sordariomycetidae</taxon>
        <taxon>Sordariales</taxon>
        <taxon>Chaetomiaceae</taxon>
        <taxon>Staphylotrichum</taxon>
    </lineage>
</organism>
<keyword evidence="4" id="KW-1185">Reference proteome</keyword>
<evidence type="ECO:0000256" key="1">
    <source>
        <dbReference type="SAM" id="MobiDB-lite"/>
    </source>
</evidence>
<evidence type="ECO:0000313" key="3">
    <source>
        <dbReference type="EMBL" id="KAG7286467.1"/>
    </source>
</evidence>
<feature type="transmembrane region" description="Helical" evidence="2">
    <location>
        <begin position="87"/>
        <end position="108"/>
    </location>
</feature>
<keyword evidence="2" id="KW-0812">Transmembrane</keyword>
<accession>A0AAD4ERW2</accession>
<comment type="caution">
    <text evidence="3">The sequence shown here is derived from an EMBL/GenBank/DDBJ whole genome shotgun (WGS) entry which is preliminary data.</text>
</comment>